<feature type="signal peptide" evidence="2">
    <location>
        <begin position="1"/>
        <end position="16"/>
    </location>
</feature>
<dbReference type="PANTHER" id="PTHR40640:SF1">
    <property type="entry name" value="ANCHORED GLYCOPROTEIN, PUTATIVE (AFU_ORTHOLOGUE AFUA_8G04860)-RELATED"/>
    <property type="match status" value="1"/>
</dbReference>
<gene>
    <name evidence="3" type="ORF">C8A04DRAFT_37554</name>
</gene>
<dbReference type="EMBL" id="MU853587">
    <property type="protein sequence ID" value="KAK4143361.1"/>
    <property type="molecule type" value="Genomic_DNA"/>
</dbReference>
<comment type="caution">
    <text evidence="3">The sequence shown here is derived from an EMBL/GenBank/DDBJ whole genome shotgun (WGS) entry which is preliminary data.</text>
</comment>
<keyword evidence="4" id="KW-1185">Reference proteome</keyword>
<dbReference type="GeneID" id="87820526"/>
<name>A0AAN6ZN98_9PEZI</name>
<accession>A0AAN6ZN98</accession>
<protein>
    <submittedName>
        <fullName evidence="3">Uncharacterized protein</fullName>
    </submittedName>
</protein>
<sequence length="198" mass="19434">MKYLASFLLASGLAAAQSTSVVDILLPFGEQTLLASVISAAPTATTYLLACPSGADSNDCGVPSEGVEIFYGPSTFGYTLSDTGKLSASCNALIISGKTTATQLEPLTGYTEYIFPITITAGFDKLSAGAGAAPTNTPASTTASAPTTRPTGATNSQGGGGASDGASSTSSSTGGMPRVTQNAVIMGAAALVGGAMLI</sequence>
<organism evidence="3 4">
    <name type="scientific">Dichotomopilus funicola</name>
    <dbReference type="NCBI Taxonomy" id="1934379"/>
    <lineage>
        <taxon>Eukaryota</taxon>
        <taxon>Fungi</taxon>
        <taxon>Dikarya</taxon>
        <taxon>Ascomycota</taxon>
        <taxon>Pezizomycotina</taxon>
        <taxon>Sordariomycetes</taxon>
        <taxon>Sordariomycetidae</taxon>
        <taxon>Sordariales</taxon>
        <taxon>Chaetomiaceae</taxon>
        <taxon>Dichotomopilus</taxon>
    </lineage>
</organism>
<dbReference type="AlphaFoldDB" id="A0AAN6ZN98"/>
<dbReference type="Proteomes" id="UP001302676">
    <property type="component" value="Unassembled WGS sequence"/>
</dbReference>
<evidence type="ECO:0000256" key="1">
    <source>
        <dbReference type="SAM" id="MobiDB-lite"/>
    </source>
</evidence>
<dbReference type="PANTHER" id="PTHR40640">
    <property type="entry name" value="ANCHORED GLYCOPROTEIN, PUTATIVE (AFU_ORTHOLOGUE AFUA_8G04860)-RELATED"/>
    <property type="match status" value="1"/>
</dbReference>
<feature type="compositionally biased region" description="Low complexity" evidence="1">
    <location>
        <begin position="164"/>
        <end position="175"/>
    </location>
</feature>
<feature type="chain" id="PRO_5042931327" evidence="2">
    <location>
        <begin position="17"/>
        <end position="198"/>
    </location>
</feature>
<feature type="compositionally biased region" description="Low complexity" evidence="1">
    <location>
        <begin position="134"/>
        <end position="156"/>
    </location>
</feature>
<evidence type="ECO:0000313" key="3">
    <source>
        <dbReference type="EMBL" id="KAK4143361.1"/>
    </source>
</evidence>
<keyword evidence="2" id="KW-0732">Signal</keyword>
<evidence type="ECO:0000313" key="4">
    <source>
        <dbReference type="Proteomes" id="UP001302676"/>
    </source>
</evidence>
<proteinExistence type="predicted"/>
<dbReference type="RefSeq" id="XP_062636732.1">
    <property type="nucleotide sequence ID" value="XM_062783913.1"/>
</dbReference>
<feature type="region of interest" description="Disordered" evidence="1">
    <location>
        <begin position="134"/>
        <end position="177"/>
    </location>
</feature>
<evidence type="ECO:0000256" key="2">
    <source>
        <dbReference type="SAM" id="SignalP"/>
    </source>
</evidence>
<reference evidence="3" key="1">
    <citation type="journal article" date="2023" name="Mol. Phylogenet. Evol.">
        <title>Genome-scale phylogeny and comparative genomics of the fungal order Sordariales.</title>
        <authorList>
            <person name="Hensen N."/>
            <person name="Bonometti L."/>
            <person name="Westerberg I."/>
            <person name="Brannstrom I.O."/>
            <person name="Guillou S."/>
            <person name="Cros-Aarteil S."/>
            <person name="Calhoun S."/>
            <person name="Haridas S."/>
            <person name="Kuo A."/>
            <person name="Mondo S."/>
            <person name="Pangilinan J."/>
            <person name="Riley R."/>
            <person name="LaButti K."/>
            <person name="Andreopoulos B."/>
            <person name="Lipzen A."/>
            <person name="Chen C."/>
            <person name="Yan M."/>
            <person name="Daum C."/>
            <person name="Ng V."/>
            <person name="Clum A."/>
            <person name="Steindorff A."/>
            <person name="Ohm R.A."/>
            <person name="Martin F."/>
            <person name="Silar P."/>
            <person name="Natvig D.O."/>
            <person name="Lalanne C."/>
            <person name="Gautier V."/>
            <person name="Ament-Velasquez S.L."/>
            <person name="Kruys A."/>
            <person name="Hutchinson M.I."/>
            <person name="Powell A.J."/>
            <person name="Barry K."/>
            <person name="Miller A.N."/>
            <person name="Grigoriev I.V."/>
            <person name="Debuchy R."/>
            <person name="Gladieux P."/>
            <person name="Hiltunen Thoren M."/>
            <person name="Johannesson H."/>
        </authorList>
    </citation>
    <scope>NUCLEOTIDE SEQUENCE</scope>
    <source>
        <strain evidence="3">CBS 141.50</strain>
    </source>
</reference>
<reference evidence="3" key="2">
    <citation type="submission" date="2023-05" db="EMBL/GenBank/DDBJ databases">
        <authorList>
            <consortium name="Lawrence Berkeley National Laboratory"/>
            <person name="Steindorff A."/>
            <person name="Hensen N."/>
            <person name="Bonometti L."/>
            <person name="Westerberg I."/>
            <person name="Brannstrom I.O."/>
            <person name="Guillou S."/>
            <person name="Cros-Aarteil S."/>
            <person name="Calhoun S."/>
            <person name="Haridas S."/>
            <person name="Kuo A."/>
            <person name="Mondo S."/>
            <person name="Pangilinan J."/>
            <person name="Riley R."/>
            <person name="Labutti K."/>
            <person name="Andreopoulos B."/>
            <person name="Lipzen A."/>
            <person name="Chen C."/>
            <person name="Yanf M."/>
            <person name="Daum C."/>
            <person name="Ng V."/>
            <person name="Clum A."/>
            <person name="Ohm R."/>
            <person name="Martin F."/>
            <person name="Silar P."/>
            <person name="Natvig D."/>
            <person name="Lalanne C."/>
            <person name="Gautier V."/>
            <person name="Ament-Velasquez S.L."/>
            <person name="Kruys A."/>
            <person name="Hutchinson M.I."/>
            <person name="Powell A.J."/>
            <person name="Barry K."/>
            <person name="Miller A.N."/>
            <person name="Grigoriev I.V."/>
            <person name="Debuchy R."/>
            <person name="Gladieux P."/>
            <person name="Thoren M.H."/>
            <person name="Johannesson H."/>
        </authorList>
    </citation>
    <scope>NUCLEOTIDE SEQUENCE</scope>
    <source>
        <strain evidence="3">CBS 141.50</strain>
    </source>
</reference>